<dbReference type="Pfam" id="PF18912">
    <property type="entry name" value="DZR_2"/>
    <property type="match status" value="1"/>
</dbReference>
<dbReference type="CDD" id="cd06223">
    <property type="entry name" value="PRTases_typeI"/>
    <property type="match status" value="1"/>
</dbReference>
<dbReference type="Proteomes" id="UP000003178">
    <property type="component" value="Unassembled WGS sequence"/>
</dbReference>
<dbReference type="HOGENOM" id="CLU_054549_0_0_9"/>
<dbReference type="Gene3D" id="3.40.50.2020">
    <property type="match status" value="1"/>
</dbReference>
<evidence type="ECO:0000259" key="2">
    <source>
        <dbReference type="Pfam" id="PF00156"/>
    </source>
</evidence>
<dbReference type="PANTHER" id="PTHR47505:SF1">
    <property type="entry name" value="DNA UTILIZATION PROTEIN YHGH"/>
    <property type="match status" value="1"/>
</dbReference>
<reference evidence="4 5" key="1">
    <citation type="submission" date="2008-09" db="EMBL/GenBank/DDBJ databases">
        <authorList>
            <person name="Fulton L."/>
            <person name="Clifton S."/>
            <person name="Fulton B."/>
            <person name="Xu J."/>
            <person name="Minx P."/>
            <person name="Pepin K.H."/>
            <person name="Johnson M."/>
            <person name="Thiruvilangam P."/>
            <person name="Bhonagiri V."/>
            <person name="Nash W.E."/>
            <person name="Mardis E.R."/>
            <person name="Wilson R.K."/>
        </authorList>
    </citation>
    <scope>NUCLEOTIDE SEQUENCE [LARGE SCALE GENOMIC DNA]</scope>
    <source>
        <strain evidence="4 5">DSM 13275</strain>
    </source>
</reference>
<reference evidence="4 5" key="2">
    <citation type="submission" date="2008-10" db="EMBL/GenBank/DDBJ databases">
        <title>Draft genome sequence of Clostridium hiranonis (DSM 13275).</title>
        <authorList>
            <person name="Sudarsanam P."/>
            <person name="Ley R."/>
            <person name="Guruge J."/>
            <person name="Turnbaugh P.J."/>
            <person name="Mahowald M."/>
            <person name="Liep D."/>
            <person name="Gordon J."/>
        </authorList>
    </citation>
    <scope>NUCLEOTIDE SEQUENCE [LARGE SCALE GENOMIC DNA]</scope>
    <source>
        <strain evidence="4 5">DSM 13275</strain>
    </source>
</reference>
<accession>B6FVX8</accession>
<dbReference type="InterPro" id="IPR051910">
    <property type="entry name" value="ComF/GntX_DNA_util-trans"/>
</dbReference>
<dbReference type="InterPro" id="IPR044005">
    <property type="entry name" value="DZR_2"/>
</dbReference>
<feature type="domain" description="Double zinc ribbon" evidence="3">
    <location>
        <begin position="1"/>
        <end position="48"/>
    </location>
</feature>
<evidence type="ECO:0000313" key="4">
    <source>
        <dbReference type="EMBL" id="EEA86324.1"/>
    </source>
</evidence>
<gene>
    <name evidence="4" type="ORF">CLOHIR_00027</name>
</gene>
<protein>
    <submittedName>
        <fullName evidence="4">ComF family protein</fullName>
    </submittedName>
</protein>
<dbReference type="InterPro" id="IPR029057">
    <property type="entry name" value="PRTase-like"/>
</dbReference>
<comment type="similarity">
    <text evidence="1">Belongs to the ComF/GntX family.</text>
</comment>
<evidence type="ECO:0000259" key="3">
    <source>
        <dbReference type="Pfam" id="PF18912"/>
    </source>
</evidence>
<feature type="domain" description="Phosphoribosyltransferase" evidence="2">
    <location>
        <begin position="250"/>
        <end position="297"/>
    </location>
</feature>
<dbReference type="STRING" id="500633.CLOHIR_00027"/>
<comment type="caution">
    <text evidence="4">The sequence shown here is derived from an EMBL/GenBank/DDBJ whole genome shotgun (WGS) entry which is preliminary data.</text>
</comment>
<name>B6FVX8_PEPHT</name>
<evidence type="ECO:0000256" key="1">
    <source>
        <dbReference type="ARBA" id="ARBA00008007"/>
    </source>
</evidence>
<dbReference type="SUPFAM" id="SSF53271">
    <property type="entry name" value="PRTase-like"/>
    <property type="match status" value="1"/>
</dbReference>
<dbReference type="eggNOG" id="COG1040">
    <property type="taxonomic scope" value="Bacteria"/>
</dbReference>
<dbReference type="InterPro" id="IPR000836">
    <property type="entry name" value="PRTase_dom"/>
</dbReference>
<dbReference type="PANTHER" id="PTHR47505">
    <property type="entry name" value="DNA UTILIZATION PROTEIN YHGH"/>
    <property type="match status" value="1"/>
</dbReference>
<dbReference type="EMBL" id="ABWP01000002">
    <property type="protein sequence ID" value="EEA86324.1"/>
    <property type="molecule type" value="Genomic_DNA"/>
</dbReference>
<organism evidence="4 5">
    <name type="scientific">Peptacetobacter hiranonis (strain DSM 13275 / JCM 10541 / KCTC 15199 / TO-931)</name>
    <name type="common">Clostridium hiranonis</name>
    <dbReference type="NCBI Taxonomy" id="500633"/>
    <lineage>
        <taxon>Bacteria</taxon>
        <taxon>Bacillati</taxon>
        <taxon>Bacillota</taxon>
        <taxon>Clostridia</taxon>
        <taxon>Peptostreptococcales</taxon>
        <taxon>Peptostreptococcaceae</taxon>
        <taxon>Peptacetobacter</taxon>
    </lineage>
</organism>
<dbReference type="Pfam" id="PF00156">
    <property type="entry name" value="Pribosyltran"/>
    <property type="match status" value="1"/>
</dbReference>
<proteinExistence type="inferred from homology"/>
<sequence>MDFFFPQNITCLICQKPIDPNNTYSLCKDCFEEMTFIKEECHKCGKPVINRINFDKSDDEEDNLADEDIKEIEDNCIILTGNNELKDAVNLKIDDDEEYILEKFEEYREGYGKVEEKKIEYSRCKFCENKNFYFDRAISCIEYCDKSKVLVLSLKYYGNTYMSRYIAQVMRDKLEFEQLSADYIIPVPLHKKRMRIRGFNQAEKIASYISEYTNIPIIDCVKRNRNTKRLYALNKFQREKELKNAFEVKGGSEKIIGKRIILVDDIFTTGTTVNEISKKLKIYGVDEIIVLTFLTRNID</sequence>
<keyword evidence="5" id="KW-1185">Reference proteome</keyword>
<evidence type="ECO:0000313" key="5">
    <source>
        <dbReference type="Proteomes" id="UP000003178"/>
    </source>
</evidence>
<dbReference type="AlphaFoldDB" id="B6FVX8"/>